<accession>A0A2T5BER9</accession>
<dbReference type="Proteomes" id="UP000241247">
    <property type="component" value="Unassembled WGS sequence"/>
</dbReference>
<feature type="transmembrane region" description="Helical" evidence="3">
    <location>
        <begin position="154"/>
        <end position="175"/>
    </location>
</feature>
<comment type="caution">
    <text evidence="5">The sequence shown here is derived from an EMBL/GenBank/DDBJ whole genome shotgun (WGS) entry which is preliminary data.</text>
</comment>
<keyword evidence="3" id="KW-1133">Transmembrane helix</keyword>
<dbReference type="InterPro" id="IPR016035">
    <property type="entry name" value="Acyl_Trfase/lysoPLipase"/>
</dbReference>
<keyword evidence="3" id="KW-0472">Membrane</keyword>
<dbReference type="GO" id="GO:0016787">
    <property type="term" value="F:hydrolase activity"/>
    <property type="evidence" value="ECO:0007669"/>
    <property type="project" value="UniProtKB-UniRule"/>
</dbReference>
<keyword evidence="2" id="KW-0378">Hydrolase</keyword>
<comment type="caution">
    <text evidence="2">Lacks conserved residue(s) required for the propagation of feature annotation.</text>
</comment>
<feature type="domain" description="PNPLA" evidence="4">
    <location>
        <begin position="19"/>
        <end position="365"/>
    </location>
</feature>
<reference evidence="5 6" key="1">
    <citation type="submission" date="2018-04" db="EMBL/GenBank/DDBJ databases">
        <title>Genomic Encyclopedia of Type Strains, Phase IV (KMG-IV): sequencing the most valuable type-strain genomes for metagenomic binning, comparative biology and taxonomic classification.</title>
        <authorList>
            <person name="Goeker M."/>
        </authorList>
    </citation>
    <scope>NUCLEOTIDE SEQUENCE [LARGE SCALE GENOMIC DNA]</scope>
    <source>
        <strain evidence="5 6">DSM 7138</strain>
    </source>
</reference>
<dbReference type="SUPFAM" id="SSF52151">
    <property type="entry name" value="FabD/lysophospholipase-like"/>
    <property type="match status" value="1"/>
</dbReference>
<gene>
    <name evidence="5" type="ORF">C7449_102234</name>
</gene>
<keyword evidence="1 2" id="KW-0443">Lipid metabolism</keyword>
<feature type="transmembrane region" description="Helical" evidence="3">
    <location>
        <begin position="103"/>
        <end position="122"/>
    </location>
</feature>
<evidence type="ECO:0000256" key="1">
    <source>
        <dbReference type="ARBA" id="ARBA00023098"/>
    </source>
</evidence>
<dbReference type="PROSITE" id="PS51635">
    <property type="entry name" value="PNPLA"/>
    <property type="match status" value="1"/>
</dbReference>
<keyword evidence="6" id="KW-1185">Reference proteome</keyword>
<dbReference type="GO" id="GO:0016042">
    <property type="term" value="P:lipid catabolic process"/>
    <property type="evidence" value="ECO:0007669"/>
    <property type="project" value="UniProtKB-UniRule"/>
</dbReference>
<protein>
    <submittedName>
        <fullName evidence="5">Patatin-like phospholipase</fullName>
    </submittedName>
</protein>
<feature type="short sequence motif" description="DGA/G" evidence="2">
    <location>
        <begin position="352"/>
        <end position="354"/>
    </location>
</feature>
<evidence type="ECO:0000259" key="4">
    <source>
        <dbReference type="PROSITE" id="PS51635"/>
    </source>
</evidence>
<dbReference type="EMBL" id="PZZZ01000002">
    <property type="protein sequence ID" value="PTM97363.1"/>
    <property type="molecule type" value="Genomic_DNA"/>
</dbReference>
<proteinExistence type="predicted"/>
<feature type="active site" description="Nucleophile" evidence="2">
    <location>
        <position position="51"/>
    </location>
</feature>
<sequence>MAAQGENADHQHPSQECDLIMRGGITSGVVFPKAITRLATRYRFVNVGGTSAGSIAAIMAAAAEYRRASGGADKGFAAIDGMAGDLARNLRSLFQPWPATRSLFIIAMSVIASGGRLGPFFAGVIRAYWLSALIASLPGLALIARAIGQVNSWAGLFGLLLLLLIPAAALGVRLWNGVTKVLPAQDYGLCSGFNPHKDDVPAFTNWIADKLDEVSGRNPADPGYTPLTTGDLESKGIKVASVTTDLSSGRPYQLPLGTGIFSFRRSEFEKLFPPQVVDHLVRAGGRLEVKGKLYVDAQKNSDYYRLPVGRDFPVLLVARLSLSFPVLISAVPLYRFDYTVRPGVLVRCLFSDGGITSNFPIHFFDSILPGRPTFGISLGSVDRRNPSATRVVLPRLARDGSATAAHAIHGLANFGSAILTTARNWQDNLQSRLHGYRERIVEIRLDDEKEGGLNLDMDEAVIQQLADLGDEAGNKVLVEFQFPEHRWRRAVTALPTLGAALERLGQVWGDGYRDLLLNYAPTSLKVSPGERRRLVEFADQLAVIGLELANKPLPRASNQRAIVRVVASIDTIDDP</sequence>
<keyword evidence="2" id="KW-0442">Lipid degradation</keyword>
<name>A0A2T5BER9_MYCDI</name>
<evidence type="ECO:0000313" key="6">
    <source>
        <dbReference type="Proteomes" id="UP000241247"/>
    </source>
</evidence>
<dbReference type="AlphaFoldDB" id="A0A2T5BER9"/>
<dbReference type="RefSeq" id="WP_170115797.1">
    <property type="nucleotide sequence ID" value="NZ_JBHEEX010000001.1"/>
</dbReference>
<feature type="active site" description="Proton acceptor" evidence="2">
    <location>
        <position position="352"/>
    </location>
</feature>
<evidence type="ECO:0000256" key="3">
    <source>
        <dbReference type="SAM" id="Phobius"/>
    </source>
</evidence>
<dbReference type="Gene3D" id="3.40.1090.10">
    <property type="entry name" value="Cytosolic phospholipase A2 catalytic domain"/>
    <property type="match status" value="1"/>
</dbReference>
<evidence type="ECO:0000313" key="5">
    <source>
        <dbReference type="EMBL" id="PTM97363.1"/>
    </source>
</evidence>
<keyword evidence="3" id="KW-0812">Transmembrane</keyword>
<dbReference type="InterPro" id="IPR002641">
    <property type="entry name" value="PNPLA_dom"/>
</dbReference>
<evidence type="ECO:0000256" key="2">
    <source>
        <dbReference type="PROSITE-ProRule" id="PRU01161"/>
    </source>
</evidence>
<organism evidence="5 6">
    <name type="scientific">Mycoplana dimorpha</name>
    <dbReference type="NCBI Taxonomy" id="28320"/>
    <lineage>
        <taxon>Bacteria</taxon>
        <taxon>Pseudomonadati</taxon>
        <taxon>Pseudomonadota</taxon>
        <taxon>Alphaproteobacteria</taxon>
        <taxon>Hyphomicrobiales</taxon>
        <taxon>Rhizobiaceae</taxon>
        <taxon>Mycoplana</taxon>
    </lineage>
</organism>
<feature type="transmembrane region" description="Helical" evidence="3">
    <location>
        <begin position="128"/>
        <end position="147"/>
    </location>
</feature>
<feature type="short sequence motif" description="GXSXG" evidence="2">
    <location>
        <begin position="49"/>
        <end position="53"/>
    </location>
</feature>